<gene>
    <name evidence="13" type="ORF">IDM48_08730</name>
</gene>
<feature type="transmembrane region" description="Helical" evidence="10">
    <location>
        <begin position="20"/>
        <end position="45"/>
    </location>
</feature>
<evidence type="ECO:0000256" key="8">
    <source>
        <dbReference type="ARBA" id="ARBA00023136"/>
    </source>
</evidence>
<evidence type="ECO:0000259" key="11">
    <source>
        <dbReference type="PROSITE" id="PS50893"/>
    </source>
</evidence>
<evidence type="ECO:0000256" key="10">
    <source>
        <dbReference type="SAM" id="Phobius"/>
    </source>
</evidence>
<dbReference type="InterPro" id="IPR003439">
    <property type="entry name" value="ABC_transporter-like_ATP-bd"/>
</dbReference>
<keyword evidence="7 10" id="KW-1133">Transmembrane helix</keyword>
<organism evidence="13 14">
    <name type="scientific">Rothia amarae</name>
    <dbReference type="NCBI Taxonomy" id="169480"/>
    <lineage>
        <taxon>Bacteria</taxon>
        <taxon>Bacillati</taxon>
        <taxon>Actinomycetota</taxon>
        <taxon>Actinomycetes</taxon>
        <taxon>Micrococcales</taxon>
        <taxon>Micrococcaceae</taxon>
        <taxon>Rothia</taxon>
    </lineage>
</organism>
<dbReference type="Proteomes" id="UP000516421">
    <property type="component" value="Chromosome"/>
</dbReference>
<dbReference type="GO" id="GO:0016887">
    <property type="term" value="F:ATP hydrolysis activity"/>
    <property type="evidence" value="ECO:0007669"/>
    <property type="project" value="InterPro"/>
</dbReference>
<evidence type="ECO:0000313" key="13">
    <source>
        <dbReference type="EMBL" id="QNV41054.1"/>
    </source>
</evidence>
<evidence type="ECO:0000256" key="1">
    <source>
        <dbReference type="ARBA" id="ARBA00004651"/>
    </source>
</evidence>
<evidence type="ECO:0000259" key="12">
    <source>
        <dbReference type="PROSITE" id="PS50929"/>
    </source>
</evidence>
<keyword evidence="3" id="KW-1003">Cell membrane</keyword>
<evidence type="ECO:0000256" key="3">
    <source>
        <dbReference type="ARBA" id="ARBA00022475"/>
    </source>
</evidence>
<dbReference type="SMART" id="SM00382">
    <property type="entry name" value="AAA"/>
    <property type="match status" value="1"/>
</dbReference>
<dbReference type="EMBL" id="CP061538">
    <property type="protein sequence ID" value="QNV41054.1"/>
    <property type="molecule type" value="Genomic_DNA"/>
</dbReference>
<evidence type="ECO:0000256" key="9">
    <source>
        <dbReference type="ARBA" id="ARBA00061644"/>
    </source>
</evidence>
<keyword evidence="2" id="KW-0813">Transport</keyword>
<dbReference type="GO" id="GO:0005524">
    <property type="term" value="F:ATP binding"/>
    <property type="evidence" value="ECO:0007669"/>
    <property type="project" value="UniProtKB-KW"/>
</dbReference>
<keyword evidence="5" id="KW-0547">Nucleotide-binding</keyword>
<evidence type="ECO:0000256" key="2">
    <source>
        <dbReference type="ARBA" id="ARBA00022448"/>
    </source>
</evidence>
<sequence>MKDSLDKLRWLFPGKKFALLVLNVVLLFLVSLLDMLGVAVILPIIQLAMGADYSTGYLGVIADFLGNPNRETFIIIASIILVVSFILKGILSLTIKWWSSGFLARQEAATATAVLQSYMSEDYLSHKKRSASEIIRAVGQAVSQAYGQYVGGWLSVLGEVFSIIFLMVFLLVVMPIPALIAFVYFGATSFILQKLMSERNRKAGAEGIDAAIQINFKTLEAINGFREIKLLGLSDRQVYDYQHARLMEAEAARAKRFLIDVPKYLLEIIFIVGIMLIMAFMTMTGGIQSASYLLVFAGACIRILPSYVRVVGSLGTLRSGHAAVNIVIDEIQWANNQLSSFNLIENEPDIGVFAQINERYIPTTVKVENVDFSYPDGDHKVLKNLSLIIPAGSSLALVGGSGSGKTTLVDLMLGLTTPSSGQITQNGQPINENLNEWHAKIGYVPQDVFLGNGTLLEAVAFGLKPAEIDRGRVLECLQIAELADVIEGLDHGVDTPIGEHGTRLSGGQRQRLGIARALYRNPSVLFLDEATSALDNETEHKITQTINKLSKEITVVIVAHRLSTVKSVDQLIYLSEGEIAAQGTFAEVQRQNPEFAHLVELGDLSK</sequence>
<dbReference type="GO" id="GO:0034040">
    <property type="term" value="F:ATPase-coupled lipid transmembrane transporter activity"/>
    <property type="evidence" value="ECO:0007669"/>
    <property type="project" value="TreeGrafter"/>
</dbReference>
<keyword evidence="6 13" id="KW-0067">ATP-binding</keyword>
<dbReference type="PROSITE" id="PS00211">
    <property type="entry name" value="ABC_TRANSPORTER_1"/>
    <property type="match status" value="1"/>
</dbReference>
<feature type="transmembrane region" description="Helical" evidence="10">
    <location>
        <begin position="73"/>
        <end position="95"/>
    </location>
</feature>
<accession>A0A7H2BN08</accession>
<dbReference type="GO" id="GO:0140359">
    <property type="term" value="F:ABC-type transporter activity"/>
    <property type="evidence" value="ECO:0007669"/>
    <property type="project" value="InterPro"/>
</dbReference>
<dbReference type="InterPro" id="IPR039421">
    <property type="entry name" value="Type_1_exporter"/>
</dbReference>
<evidence type="ECO:0000256" key="5">
    <source>
        <dbReference type="ARBA" id="ARBA00022741"/>
    </source>
</evidence>
<feature type="domain" description="ABC transmembrane type-1" evidence="12">
    <location>
        <begin position="21"/>
        <end position="319"/>
    </location>
</feature>
<reference evidence="13 14" key="1">
    <citation type="submission" date="2020-09" db="EMBL/GenBank/DDBJ databases">
        <title>Investigation of environmental microbe.</title>
        <authorList>
            <person name="Ou Y."/>
            <person name="Kang Q."/>
        </authorList>
    </citation>
    <scope>NUCLEOTIDE SEQUENCE [LARGE SCALE GENOMIC DNA]</scope>
    <source>
        <strain evidence="13 14">KJZ-9</strain>
    </source>
</reference>
<dbReference type="InterPro" id="IPR011527">
    <property type="entry name" value="ABC1_TM_dom"/>
</dbReference>
<comment type="subcellular location">
    <subcellularLocation>
        <location evidence="1">Cell membrane</location>
        <topology evidence="1">Multi-pass membrane protein</topology>
    </subcellularLocation>
</comment>
<comment type="similarity">
    <text evidence="9">Belongs to the ABC transporter superfamily. Lipid exporter (TC 3.A.1.106) family.</text>
</comment>
<dbReference type="KEGG" id="rama:IDM48_08730"/>
<feature type="domain" description="ABC transporter" evidence="11">
    <location>
        <begin position="365"/>
        <end position="601"/>
    </location>
</feature>
<evidence type="ECO:0000256" key="4">
    <source>
        <dbReference type="ARBA" id="ARBA00022692"/>
    </source>
</evidence>
<dbReference type="FunFam" id="3.40.50.300:FF:000299">
    <property type="entry name" value="ABC transporter ATP-binding protein/permease"/>
    <property type="match status" value="1"/>
</dbReference>
<feature type="transmembrane region" description="Helical" evidence="10">
    <location>
        <begin position="264"/>
        <end position="283"/>
    </location>
</feature>
<keyword evidence="8 10" id="KW-0472">Membrane</keyword>
<keyword evidence="4 10" id="KW-0812">Transmembrane</keyword>
<dbReference type="PROSITE" id="PS50893">
    <property type="entry name" value="ABC_TRANSPORTER_2"/>
    <property type="match status" value="1"/>
</dbReference>
<dbReference type="PROSITE" id="PS50929">
    <property type="entry name" value="ABC_TM1F"/>
    <property type="match status" value="1"/>
</dbReference>
<protein>
    <submittedName>
        <fullName evidence="13">ABC transporter ATP-binding protein</fullName>
    </submittedName>
</protein>
<evidence type="ECO:0000256" key="6">
    <source>
        <dbReference type="ARBA" id="ARBA00022840"/>
    </source>
</evidence>
<dbReference type="InterPro" id="IPR036640">
    <property type="entry name" value="ABC1_TM_sf"/>
</dbReference>
<proteinExistence type="inferred from homology"/>
<dbReference type="GO" id="GO:0005886">
    <property type="term" value="C:plasma membrane"/>
    <property type="evidence" value="ECO:0007669"/>
    <property type="project" value="UniProtKB-SubCell"/>
</dbReference>
<dbReference type="Gene3D" id="3.40.50.300">
    <property type="entry name" value="P-loop containing nucleotide triphosphate hydrolases"/>
    <property type="match status" value="1"/>
</dbReference>
<name>A0A7H2BN08_9MICC</name>
<dbReference type="Pfam" id="PF00005">
    <property type="entry name" value="ABC_tran"/>
    <property type="match status" value="1"/>
</dbReference>
<keyword evidence="14" id="KW-1185">Reference proteome</keyword>
<dbReference type="PANTHER" id="PTHR24221:SF654">
    <property type="entry name" value="ATP-BINDING CASSETTE SUB-FAMILY B MEMBER 6"/>
    <property type="match status" value="1"/>
</dbReference>
<dbReference type="InterPro" id="IPR017871">
    <property type="entry name" value="ABC_transporter-like_CS"/>
</dbReference>
<dbReference type="AlphaFoldDB" id="A0A7H2BN08"/>
<dbReference type="InterPro" id="IPR003593">
    <property type="entry name" value="AAA+_ATPase"/>
</dbReference>
<dbReference type="SUPFAM" id="SSF90123">
    <property type="entry name" value="ABC transporter transmembrane region"/>
    <property type="match status" value="1"/>
</dbReference>
<dbReference type="InterPro" id="IPR027417">
    <property type="entry name" value="P-loop_NTPase"/>
</dbReference>
<dbReference type="SUPFAM" id="SSF52540">
    <property type="entry name" value="P-loop containing nucleoside triphosphate hydrolases"/>
    <property type="match status" value="1"/>
</dbReference>
<dbReference type="Gene3D" id="1.20.1560.10">
    <property type="entry name" value="ABC transporter type 1, transmembrane domain"/>
    <property type="match status" value="1"/>
</dbReference>
<evidence type="ECO:0000313" key="14">
    <source>
        <dbReference type="Proteomes" id="UP000516421"/>
    </source>
</evidence>
<dbReference type="PANTHER" id="PTHR24221">
    <property type="entry name" value="ATP-BINDING CASSETTE SUB-FAMILY B"/>
    <property type="match status" value="1"/>
</dbReference>
<evidence type="ECO:0000256" key="7">
    <source>
        <dbReference type="ARBA" id="ARBA00022989"/>
    </source>
</evidence>
<feature type="transmembrane region" description="Helical" evidence="10">
    <location>
        <begin position="160"/>
        <end position="192"/>
    </location>
</feature>